<dbReference type="EMBL" id="HBER01027793">
    <property type="protein sequence ID" value="CAD8538723.1"/>
    <property type="molecule type" value="Transcribed_RNA"/>
</dbReference>
<reference evidence="3" key="1">
    <citation type="submission" date="2021-01" db="EMBL/GenBank/DDBJ databases">
        <authorList>
            <person name="Corre E."/>
            <person name="Pelletier E."/>
            <person name="Niang G."/>
            <person name="Scheremetjew M."/>
            <person name="Finn R."/>
            <person name="Kale V."/>
            <person name="Holt S."/>
            <person name="Cochrane G."/>
            <person name="Meng A."/>
            <person name="Brown T."/>
            <person name="Cohen L."/>
        </authorList>
    </citation>
    <scope>NUCLEOTIDE SEQUENCE</scope>
    <source>
        <strain evidence="3">RCC1130</strain>
    </source>
</reference>
<feature type="compositionally biased region" description="Polar residues" evidence="1">
    <location>
        <begin position="1047"/>
        <end position="1058"/>
    </location>
</feature>
<evidence type="ECO:0000256" key="1">
    <source>
        <dbReference type="SAM" id="MobiDB-lite"/>
    </source>
</evidence>
<dbReference type="InterPro" id="IPR000953">
    <property type="entry name" value="Chromo/chromo_shadow_dom"/>
</dbReference>
<feature type="compositionally biased region" description="Basic and acidic residues" evidence="1">
    <location>
        <begin position="707"/>
        <end position="721"/>
    </location>
</feature>
<dbReference type="InterPro" id="IPR016197">
    <property type="entry name" value="Chromo-like_dom_sf"/>
</dbReference>
<organism evidence="3">
    <name type="scientific">Calcidiscus leptoporus</name>
    <dbReference type="NCBI Taxonomy" id="127549"/>
    <lineage>
        <taxon>Eukaryota</taxon>
        <taxon>Haptista</taxon>
        <taxon>Haptophyta</taxon>
        <taxon>Prymnesiophyceae</taxon>
        <taxon>Coccolithales</taxon>
        <taxon>Calcidiscaceae</taxon>
        <taxon>Calcidiscus</taxon>
    </lineage>
</organism>
<gene>
    <name evidence="3" type="ORF">CLEP1334_LOCUS14006</name>
</gene>
<feature type="region of interest" description="Disordered" evidence="1">
    <location>
        <begin position="1025"/>
        <end position="1058"/>
    </location>
</feature>
<proteinExistence type="predicted"/>
<feature type="compositionally biased region" description="Polar residues" evidence="1">
    <location>
        <begin position="58"/>
        <end position="68"/>
    </location>
</feature>
<name>A0A7S0NWZ3_9EUKA</name>
<dbReference type="SUPFAM" id="SSF54160">
    <property type="entry name" value="Chromo domain-like"/>
    <property type="match status" value="1"/>
</dbReference>
<sequence length="1058" mass="115388">MTASRRRSAAGSGMQQEGADMFSPQRTSPRSITRQAKLHRLLKQLHGVEAPQPIRNGRMNTRQPMQQSCDHELQPLRSRSSKRNGAPGRSSASRSRSRKPQQLRLSMAAIKSLEEEGASYHAAEDEGAAHGPRQGQKSARARSKGAETGASTSAADGAAGPTCMFKGYRFTSDNPPETAYDFSVVPNCKPELAESVLLRPSSRRQWFVCLKELESLAKESLDRRAKRLQLSPPSGLPLVYIADRLDIDDPLWGYQIRCEQTGWLQGFITLTVFTTWTRFFEWDSLSASSGMPAARVANALVDKPDPAVDVLSTDESVHQIAARNGVRASDIVQWNVSRFPAIHANSRMVSGSHLFVLDPARCDMVTVERKGETARQLASRVGLSIDDFLLLNAKRTPSLTATPKLKPGTEYIARDRSAEPEVFLPTNAQVRKLDVDGALATDLQQQERFGDPMTTGVVWPRVAEIALLAGLGCGKKLVELALEELGKSGEFDFVVLQATMASVSFYEEMGFVRVGAVARYASHGTPLDEIPLQGYRHWASADESQLEQFGDTSYMMALRLTRAKAKSRKIKALSKRLAREWPEVQSATSGKRHGASSGNQAGIVGGASAVQVGDMAVNIAEGDDARLQLRYEVERVLDQREGSASQVEYLVKWKHFAVEDATWEDSSSEYFKPDVAKSALLRYRKLLKRKEPGDKTPAVVSCKRKGRASEASHKRVGHDADTLLSGLARAAGGRSDSPRQRGGDESARRRAADTPVVRGCAWMRQIVRLPHGMEEEQQLPSQRIFEGGLGEPRALLSPQPGEAKGAPPDREYRYWYVARYSSATGKCTLLPLLPFGRFGGCGRRAGRIRWRVAPHKHGYEREAHSEFLQPVSAESVTGAREPLGEAWSIDEVDVEHAAREQAAAVRNKRRRLLAEAEADMLGAIQVGSAGVAAEGVPLAALAYASKPGAGRTRDRRARVPRKAADVAARKKRRLAPICRTCLACTKGKHSAHTCGVRGKRSSMEMDQGVAADAFIADADAMADADADPDPAAADATADSISTDLQTDEMSTTYGSSGC</sequence>
<dbReference type="SUPFAM" id="SSF55729">
    <property type="entry name" value="Acyl-CoA N-acyltransferases (Nat)"/>
    <property type="match status" value="1"/>
</dbReference>
<dbReference type="SMART" id="SM00298">
    <property type="entry name" value="CHROMO"/>
    <property type="match status" value="1"/>
</dbReference>
<feature type="compositionally biased region" description="Basic and acidic residues" evidence="1">
    <location>
        <begin position="736"/>
        <end position="752"/>
    </location>
</feature>
<evidence type="ECO:0000259" key="2">
    <source>
        <dbReference type="PROSITE" id="PS50013"/>
    </source>
</evidence>
<accession>A0A7S0NWZ3</accession>
<feature type="region of interest" description="Disordered" evidence="1">
    <location>
        <begin position="694"/>
        <end position="752"/>
    </location>
</feature>
<feature type="compositionally biased region" description="Low complexity" evidence="1">
    <location>
        <begin position="146"/>
        <end position="158"/>
    </location>
</feature>
<protein>
    <recommendedName>
        <fullName evidence="2">Chromo domain-containing protein</fullName>
    </recommendedName>
</protein>
<dbReference type="Pfam" id="PF00385">
    <property type="entry name" value="Chromo"/>
    <property type="match status" value="1"/>
</dbReference>
<feature type="region of interest" description="Disordered" evidence="1">
    <location>
        <begin position="1"/>
        <end position="103"/>
    </location>
</feature>
<feature type="region of interest" description="Disordered" evidence="1">
    <location>
        <begin position="116"/>
        <end position="158"/>
    </location>
</feature>
<dbReference type="PROSITE" id="PS50013">
    <property type="entry name" value="CHROMO_2"/>
    <property type="match status" value="1"/>
</dbReference>
<evidence type="ECO:0000313" key="3">
    <source>
        <dbReference type="EMBL" id="CAD8538723.1"/>
    </source>
</evidence>
<dbReference type="InterPro" id="IPR016181">
    <property type="entry name" value="Acyl_CoA_acyltransferase"/>
</dbReference>
<feature type="compositionally biased region" description="Polar residues" evidence="1">
    <location>
        <begin position="24"/>
        <end position="34"/>
    </location>
</feature>
<dbReference type="AlphaFoldDB" id="A0A7S0NWZ3"/>
<dbReference type="Gene3D" id="2.40.50.40">
    <property type="match status" value="1"/>
</dbReference>
<dbReference type="InterPro" id="IPR023780">
    <property type="entry name" value="Chromo_domain"/>
</dbReference>
<feature type="compositionally biased region" description="Low complexity" evidence="1">
    <location>
        <begin position="1029"/>
        <end position="1043"/>
    </location>
</feature>
<dbReference type="Gene3D" id="3.40.630.30">
    <property type="match status" value="1"/>
</dbReference>
<feature type="domain" description="Chromo" evidence="2">
    <location>
        <begin position="631"/>
        <end position="695"/>
    </location>
</feature>